<comment type="caution">
    <text evidence="2">The sequence shown here is derived from an EMBL/GenBank/DDBJ whole genome shotgun (WGS) entry which is preliminary data.</text>
</comment>
<organism evidence="2 3">
    <name type="scientific">Photobacterium toruni</name>
    <dbReference type="NCBI Taxonomy" id="1935446"/>
    <lineage>
        <taxon>Bacteria</taxon>
        <taxon>Pseudomonadati</taxon>
        <taxon>Pseudomonadota</taxon>
        <taxon>Gammaproteobacteria</taxon>
        <taxon>Vibrionales</taxon>
        <taxon>Vibrionaceae</taxon>
        <taxon>Photobacterium</taxon>
    </lineage>
</organism>
<keyword evidence="1" id="KW-1133">Transmembrane helix</keyword>
<dbReference type="EMBL" id="JAYXUG010000001">
    <property type="protein sequence ID" value="MEC6830184.1"/>
    <property type="molecule type" value="Genomic_DNA"/>
</dbReference>
<evidence type="ECO:0000256" key="1">
    <source>
        <dbReference type="SAM" id="Phobius"/>
    </source>
</evidence>
<accession>A0ABU6L3J7</accession>
<name>A0ABU6L3J7_9GAMM</name>
<dbReference type="Proteomes" id="UP001306119">
    <property type="component" value="Unassembled WGS sequence"/>
</dbReference>
<evidence type="ECO:0000313" key="2">
    <source>
        <dbReference type="EMBL" id="MEC6830184.1"/>
    </source>
</evidence>
<sequence length="165" mass="19009">MIEVLTTALVSNVLVLSILGFLSKNLVKHFLSKDIKNHQNQLEIERIRFQASFSWVYEKQALAISELYDLILEIEGMVNKGIRREDWNDYQAQLDQLRSKYHKSRIFIPADLDECILKSINIGRNIMSESLNDPFCEELANDLRGTKEPALAEMRKLLAVVGRDS</sequence>
<feature type="transmembrane region" description="Helical" evidence="1">
    <location>
        <begin position="6"/>
        <end position="27"/>
    </location>
</feature>
<keyword evidence="3" id="KW-1185">Reference proteome</keyword>
<evidence type="ECO:0000313" key="3">
    <source>
        <dbReference type="Proteomes" id="UP001306119"/>
    </source>
</evidence>
<gene>
    <name evidence="2" type="ORF">VXS06_00055</name>
</gene>
<reference evidence="2 3" key="1">
    <citation type="submission" date="2024-01" db="EMBL/GenBank/DDBJ databases">
        <title>Active colonisers of the gastrointestinal tract of Atlantic salmon farmed in a warm water region.</title>
        <authorList>
            <person name="Bowman J.P."/>
        </authorList>
    </citation>
    <scope>NUCLEOTIDE SEQUENCE [LARGE SCALE GENOMIC DNA]</scope>
    <source>
        <strain evidence="2 3">S3MW1</strain>
    </source>
</reference>
<evidence type="ECO:0008006" key="4">
    <source>
        <dbReference type="Google" id="ProtNLM"/>
    </source>
</evidence>
<keyword evidence="1" id="KW-0472">Membrane</keyword>
<keyword evidence="1" id="KW-0812">Transmembrane</keyword>
<proteinExistence type="predicted"/>
<protein>
    <recommendedName>
        <fullName evidence="4">DUF4760 domain-containing protein</fullName>
    </recommendedName>
</protein>
<dbReference type="RefSeq" id="WP_327773703.1">
    <property type="nucleotide sequence ID" value="NZ_JAYXUG010000001.1"/>
</dbReference>